<dbReference type="AlphaFoldDB" id="A0A1R2C9C0"/>
<name>A0A1R2C9C0_9CILI</name>
<keyword evidence="2" id="KW-1185">Reference proteome</keyword>
<dbReference type="OrthoDB" id="273010at2759"/>
<reference evidence="1 2" key="1">
    <citation type="submission" date="2016-11" db="EMBL/GenBank/DDBJ databases">
        <title>The macronuclear genome of Stentor coeruleus: a giant cell with tiny introns.</title>
        <authorList>
            <person name="Slabodnick M."/>
            <person name="Ruby J.G."/>
            <person name="Reiff S.B."/>
            <person name="Swart E.C."/>
            <person name="Gosai S."/>
            <person name="Prabakaran S."/>
            <person name="Witkowska E."/>
            <person name="Larue G.E."/>
            <person name="Fisher S."/>
            <person name="Freeman R.M."/>
            <person name="Gunawardena J."/>
            <person name="Chu W."/>
            <person name="Stover N.A."/>
            <person name="Gregory B.D."/>
            <person name="Nowacki M."/>
            <person name="Derisi J."/>
            <person name="Roy S.W."/>
            <person name="Marshall W.F."/>
            <person name="Sood P."/>
        </authorList>
    </citation>
    <scope>NUCLEOTIDE SEQUENCE [LARGE SCALE GENOMIC DNA]</scope>
    <source>
        <strain evidence="1">WM001</strain>
    </source>
</reference>
<dbReference type="Proteomes" id="UP000187209">
    <property type="component" value="Unassembled WGS sequence"/>
</dbReference>
<accession>A0A1R2C9C0</accession>
<gene>
    <name evidence="1" type="ORF">SteCoe_13075</name>
</gene>
<dbReference type="EMBL" id="MPUH01000232">
    <property type="protein sequence ID" value="OMJ85596.1"/>
    <property type="molecule type" value="Genomic_DNA"/>
</dbReference>
<sequence>MQSSFKLEVKLMYREFMKIIYKKDPSKRLELLQRTRDEFKAGAKIPRKDIIAVDYAFNQANRQLYQLKQGNIVSMTTYTPKSNRK</sequence>
<comment type="caution">
    <text evidence="1">The sequence shown here is derived from an EMBL/GenBank/DDBJ whole genome shotgun (WGS) entry which is preliminary data.</text>
</comment>
<organism evidence="1 2">
    <name type="scientific">Stentor coeruleus</name>
    <dbReference type="NCBI Taxonomy" id="5963"/>
    <lineage>
        <taxon>Eukaryota</taxon>
        <taxon>Sar</taxon>
        <taxon>Alveolata</taxon>
        <taxon>Ciliophora</taxon>
        <taxon>Postciliodesmatophora</taxon>
        <taxon>Heterotrichea</taxon>
        <taxon>Heterotrichida</taxon>
        <taxon>Stentoridae</taxon>
        <taxon>Stentor</taxon>
    </lineage>
</organism>
<protein>
    <submittedName>
        <fullName evidence="1">Uncharacterized protein</fullName>
    </submittedName>
</protein>
<evidence type="ECO:0000313" key="2">
    <source>
        <dbReference type="Proteomes" id="UP000187209"/>
    </source>
</evidence>
<evidence type="ECO:0000313" key="1">
    <source>
        <dbReference type="EMBL" id="OMJ85596.1"/>
    </source>
</evidence>
<proteinExistence type="predicted"/>